<reference evidence="7 8" key="1">
    <citation type="journal article" date="2019" name="Appl. Environ. Microbiol.">
        <title>Environmental Evidence and Genomic Insight of Iron-oxidizing Bacteria Preference Towards More Corrosion Resistant Stainless Steel at Higher Salinities.</title>
        <authorList>
            <person name="Garrison C.E."/>
            <person name="Price K.A."/>
            <person name="Field E.K."/>
        </authorList>
    </citation>
    <scope>NUCLEOTIDE SEQUENCE [LARGE SCALE GENOMIC DNA]</scope>
    <source>
        <strain evidence="7 8">P3</strain>
    </source>
</reference>
<protein>
    <submittedName>
        <fullName evidence="7">Glycosyltransferase</fullName>
    </submittedName>
</protein>
<keyword evidence="5" id="KW-0472">Membrane</keyword>
<comment type="subcellular location">
    <subcellularLocation>
        <location evidence="1">Cell membrane</location>
    </subcellularLocation>
</comment>
<dbReference type="GO" id="GO:0005886">
    <property type="term" value="C:plasma membrane"/>
    <property type="evidence" value="ECO:0007669"/>
    <property type="project" value="UniProtKB-SubCell"/>
</dbReference>
<dbReference type="InterPro" id="IPR026461">
    <property type="entry name" value="Trfase_2_rSAM/seldom_assoc"/>
</dbReference>
<organism evidence="7 8">
    <name type="scientific">Mariprofundus erugo</name>
    <dbReference type="NCBI Taxonomy" id="2528639"/>
    <lineage>
        <taxon>Bacteria</taxon>
        <taxon>Pseudomonadati</taxon>
        <taxon>Pseudomonadota</taxon>
        <taxon>Candidatius Mariprofundia</taxon>
        <taxon>Mariprofundales</taxon>
        <taxon>Mariprofundaceae</taxon>
        <taxon>Mariprofundus</taxon>
    </lineage>
</organism>
<proteinExistence type="predicted"/>
<dbReference type="InterPro" id="IPR001173">
    <property type="entry name" value="Glyco_trans_2-like"/>
</dbReference>
<keyword evidence="8" id="KW-1185">Reference proteome</keyword>
<dbReference type="PANTHER" id="PTHR43646">
    <property type="entry name" value="GLYCOSYLTRANSFERASE"/>
    <property type="match status" value="1"/>
</dbReference>
<dbReference type="EMBL" id="VBRY01000011">
    <property type="protein sequence ID" value="TLS66152.1"/>
    <property type="molecule type" value="Genomic_DNA"/>
</dbReference>
<evidence type="ECO:0000256" key="4">
    <source>
        <dbReference type="ARBA" id="ARBA00022679"/>
    </source>
</evidence>
<evidence type="ECO:0000259" key="6">
    <source>
        <dbReference type="Pfam" id="PF00535"/>
    </source>
</evidence>
<gene>
    <name evidence="7" type="ORF">FEF65_11205</name>
</gene>
<dbReference type="CDD" id="cd02522">
    <property type="entry name" value="GT_2_like_a"/>
    <property type="match status" value="1"/>
</dbReference>
<dbReference type="AlphaFoldDB" id="A0A5R9GQ95"/>
<sequence>MSIEPSIAVVVPLLNERTVLPALLEHLSTLGADELIIVDGGSTDGSCDFLAASGVCWITSAAGRSTQMNAGSALCTSDILLFIHADTVIDSGHIMAVRKAIAAPDIVGGRFDLHLSGSHPFFRIIERMINLRSRLSGISTGDQCMFVRRAVFEQLGGFAAIPLMEDIDLSRRLKRTGRIACLRTQVITSSRRWEQHGIFTTMVRMWWLRLLFWSGVPADRLAQMYRQAR</sequence>
<keyword evidence="4 7" id="KW-0808">Transferase</keyword>
<dbReference type="Proteomes" id="UP000306585">
    <property type="component" value="Unassembled WGS sequence"/>
</dbReference>
<dbReference type="Pfam" id="PF00535">
    <property type="entry name" value="Glycos_transf_2"/>
    <property type="match status" value="1"/>
</dbReference>
<dbReference type="PANTHER" id="PTHR43646:SF2">
    <property type="entry name" value="GLYCOSYLTRANSFERASE 2-LIKE DOMAIN-CONTAINING PROTEIN"/>
    <property type="match status" value="1"/>
</dbReference>
<feature type="domain" description="Glycosyltransferase 2-like" evidence="6">
    <location>
        <begin position="9"/>
        <end position="155"/>
    </location>
</feature>
<evidence type="ECO:0000313" key="8">
    <source>
        <dbReference type="Proteomes" id="UP000306585"/>
    </source>
</evidence>
<evidence type="ECO:0000256" key="3">
    <source>
        <dbReference type="ARBA" id="ARBA00022676"/>
    </source>
</evidence>
<evidence type="ECO:0000256" key="2">
    <source>
        <dbReference type="ARBA" id="ARBA00022475"/>
    </source>
</evidence>
<name>A0A5R9GQ95_9PROT</name>
<evidence type="ECO:0000313" key="7">
    <source>
        <dbReference type="EMBL" id="TLS66152.1"/>
    </source>
</evidence>
<dbReference type="RefSeq" id="WP_138239909.1">
    <property type="nucleotide sequence ID" value="NZ_VBRY01000011.1"/>
</dbReference>
<dbReference type="NCBIfam" id="TIGR04283">
    <property type="entry name" value="glyco_like_mftF"/>
    <property type="match status" value="1"/>
</dbReference>
<dbReference type="SUPFAM" id="SSF53448">
    <property type="entry name" value="Nucleotide-diphospho-sugar transferases"/>
    <property type="match status" value="1"/>
</dbReference>
<comment type="caution">
    <text evidence="7">The sequence shown here is derived from an EMBL/GenBank/DDBJ whole genome shotgun (WGS) entry which is preliminary data.</text>
</comment>
<keyword evidence="2" id="KW-1003">Cell membrane</keyword>
<evidence type="ECO:0000256" key="1">
    <source>
        <dbReference type="ARBA" id="ARBA00004236"/>
    </source>
</evidence>
<dbReference type="InterPro" id="IPR029044">
    <property type="entry name" value="Nucleotide-diphossugar_trans"/>
</dbReference>
<dbReference type="Gene3D" id="3.90.550.10">
    <property type="entry name" value="Spore Coat Polysaccharide Biosynthesis Protein SpsA, Chain A"/>
    <property type="match status" value="1"/>
</dbReference>
<accession>A0A5R9GQ95</accession>
<evidence type="ECO:0000256" key="5">
    <source>
        <dbReference type="ARBA" id="ARBA00023136"/>
    </source>
</evidence>
<keyword evidence="3" id="KW-0328">Glycosyltransferase</keyword>
<dbReference type="GO" id="GO:0016757">
    <property type="term" value="F:glycosyltransferase activity"/>
    <property type="evidence" value="ECO:0007669"/>
    <property type="project" value="UniProtKB-KW"/>
</dbReference>